<dbReference type="EMBL" id="VSWD01000002">
    <property type="protein sequence ID" value="KAK3107746.1"/>
    <property type="molecule type" value="Genomic_DNA"/>
</dbReference>
<evidence type="ECO:0008006" key="3">
    <source>
        <dbReference type="Google" id="ProtNLM"/>
    </source>
</evidence>
<name>A0AA89C3Q4_PINIB</name>
<reference evidence="1" key="1">
    <citation type="submission" date="2019-08" db="EMBL/GenBank/DDBJ databases">
        <title>The improved chromosome-level genome for the pearl oyster Pinctada fucata martensii using PacBio sequencing and Hi-C.</title>
        <authorList>
            <person name="Zheng Z."/>
        </authorList>
    </citation>
    <scope>NUCLEOTIDE SEQUENCE</scope>
    <source>
        <strain evidence="1">ZZ-2019</strain>
        <tissue evidence="1">Adductor muscle</tissue>
    </source>
</reference>
<protein>
    <recommendedName>
        <fullName evidence="3">Phorbol-ester/DAG-type domain-containing protein</fullName>
    </recommendedName>
</protein>
<gene>
    <name evidence="1" type="ORF">FSP39_021329</name>
</gene>
<dbReference type="AlphaFoldDB" id="A0AA89C3Q4"/>
<accession>A0AA89C3Q4</accession>
<keyword evidence="2" id="KW-1185">Reference proteome</keyword>
<evidence type="ECO:0000313" key="2">
    <source>
        <dbReference type="Proteomes" id="UP001186944"/>
    </source>
</evidence>
<sequence>MASAYKAYVIAKDMHPDIAREKWPYFQDFIENLSTELIGNFRAKREAPIAESSGRITLHDFKHLFEKNKVCRECSLSLASGQRKGVTKFGCVQCNVPVHLECTSKHIMRMSSAVSVLENEV</sequence>
<comment type="caution">
    <text evidence="1">The sequence shown here is derived from an EMBL/GenBank/DDBJ whole genome shotgun (WGS) entry which is preliminary data.</text>
</comment>
<dbReference type="Proteomes" id="UP001186944">
    <property type="component" value="Unassembled WGS sequence"/>
</dbReference>
<organism evidence="1 2">
    <name type="scientific">Pinctada imbricata</name>
    <name type="common">Atlantic pearl-oyster</name>
    <name type="synonym">Pinctada martensii</name>
    <dbReference type="NCBI Taxonomy" id="66713"/>
    <lineage>
        <taxon>Eukaryota</taxon>
        <taxon>Metazoa</taxon>
        <taxon>Spiralia</taxon>
        <taxon>Lophotrochozoa</taxon>
        <taxon>Mollusca</taxon>
        <taxon>Bivalvia</taxon>
        <taxon>Autobranchia</taxon>
        <taxon>Pteriomorphia</taxon>
        <taxon>Pterioida</taxon>
        <taxon>Pterioidea</taxon>
        <taxon>Pteriidae</taxon>
        <taxon>Pinctada</taxon>
    </lineage>
</organism>
<evidence type="ECO:0000313" key="1">
    <source>
        <dbReference type="EMBL" id="KAK3107746.1"/>
    </source>
</evidence>
<proteinExistence type="predicted"/>